<organism evidence="3 4">
    <name type="scientific">Papilio machaon</name>
    <name type="common">Old World swallowtail butterfly</name>
    <dbReference type="NCBI Taxonomy" id="76193"/>
    <lineage>
        <taxon>Eukaryota</taxon>
        <taxon>Metazoa</taxon>
        <taxon>Ecdysozoa</taxon>
        <taxon>Arthropoda</taxon>
        <taxon>Hexapoda</taxon>
        <taxon>Insecta</taxon>
        <taxon>Pterygota</taxon>
        <taxon>Neoptera</taxon>
        <taxon>Endopterygota</taxon>
        <taxon>Lepidoptera</taxon>
        <taxon>Glossata</taxon>
        <taxon>Ditrysia</taxon>
        <taxon>Papilionoidea</taxon>
        <taxon>Papilionidae</taxon>
        <taxon>Papilioninae</taxon>
        <taxon>Papilio</taxon>
    </lineage>
</organism>
<dbReference type="STRING" id="76193.A0A194QUL8"/>
<protein>
    <submittedName>
        <fullName evidence="3">BTB/POZ domain-containing protein KCTD1</fullName>
    </submittedName>
</protein>
<dbReference type="SUPFAM" id="SSF54695">
    <property type="entry name" value="POZ domain"/>
    <property type="match status" value="1"/>
</dbReference>
<proteinExistence type="predicted"/>
<reference evidence="3 4" key="1">
    <citation type="journal article" date="2015" name="Nat. Commun.">
        <title>Outbred genome sequencing and CRISPR/Cas9 gene editing in butterflies.</title>
        <authorList>
            <person name="Li X."/>
            <person name="Fan D."/>
            <person name="Zhang W."/>
            <person name="Liu G."/>
            <person name="Zhang L."/>
            <person name="Zhao L."/>
            <person name="Fang X."/>
            <person name="Chen L."/>
            <person name="Dong Y."/>
            <person name="Chen Y."/>
            <person name="Ding Y."/>
            <person name="Zhao R."/>
            <person name="Feng M."/>
            <person name="Zhu Y."/>
            <person name="Feng Y."/>
            <person name="Jiang X."/>
            <person name="Zhu D."/>
            <person name="Xiang H."/>
            <person name="Feng X."/>
            <person name="Li S."/>
            <person name="Wang J."/>
            <person name="Zhang G."/>
            <person name="Kronforst M.R."/>
            <person name="Wang W."/>
        </authorList>
    </citation>
    <scope>NUCLEOTIDE SEQUENCE [LARGE SCALE GENOMIC DNA]</scope>
    <source>
        <strain evidence="3">Ya'a_city_454_Pm</strain>
        <tissue evidence="3">Whole body</tissue>
    </source>
</reference>
<name>A0A194QUL8_PAPMA</name>
<dbReference type="PANTHER" id="PTHR14499:SF67">
    <property type="entry name" value="BTB_POZ DOMAIN-CONTAINING PROTEIN TIWAZ"/>
    <property type="match status" value="1"/>
</dbReference>
<dbReference type="InterPro" id="IPR000210">
    <property type="entry name" value="BTB/POZ_dom"/>
</dbReference>
<dbReference type="InterPro" id="IPR011333">
    <property type="entry name" value="SKP1/BTB/POZ_sf"/>
</dbReference>
<dbReference type="GO" id="GO:0051260">
    <property type="term" value="P:protein homooligomerization"/>
    <property type="evidence" value="ECO:0007669"/>
    <property type="project" value="InterPro"/>
</dbReference>
<keyword evidence="4" id="KW-1185">Reference proteome</keyword>
<evidence type="ECO:0000259" key="2">
    <source>
        <dbReference type="SMART" id="SM00225"/>
    </source>
</evidence>
<feature type="compositionally biased region" description="Basic and acidic residues" evidence="1">
    <location>
        <begin position="345"/>
        <end position="357"/>
    </location>
</feature>
<dbReference type="AlphaFoldDB" id="A0A194QUL8"/>
<feature type="domain" description="BTB" evidence="2">
    <location>
        <begin position="206"/>
        <end position="308"/>
    </location>
</feature>
<feature type="compositionally biased region" description="Basic and acidic residues" evidence="1">
    <location>
        <begin position="368"/>
        <end position="383"/>
    </location>
</feature>
<evidence type="ECO:0000313" key="4">
    <source>
        <dbReference type="Proteomes" id="UP000053240"/>
    </source>
</evidence>
<evidence type="ECO:0000313" key="3">
    <source>
        <dbReference type="EMBL" id="KPJ09223.1"/>
    </source>
</evidence>
<dbReference type="PANTHER" id="PTHR14499">
    <property type="entry name" value="POTASSIUM CHANNEL TETRAMERIZATION DOMAIN-CONTAINING"/>
    <property type="match status" value="1"/>
</dbReference>
<dbReference type="InterPro" id="IPR003131">
    <property type="entry name" value="T1-type_BTB"/>
</dbReference>
<feature type="region of interest" description="Disordered" evidence="1">
    <location>
        <begin position="345"/>
        <end position="386"/>
    </location>
</feature>
<dbReference type="Proteomes" id="UP000053240">
    <property type="component" value="Unassembled WGS sequence"/>
</dbReference>
<dbReference type="Pfam" id="PF02214">
    <property type="entry name" value="BTB_2"/>
    <property type="match status" value="1"/>
</dbReference>
<sequence>MEEPCVRQGGLCRRIEDCDQDNLVHMRGVLCPKQRHLGVECCYTDASSARRPRQPRAVNTCKRECRNVLISLSRSISDVHAAASQRHGDREAGLYGYGWMRTERMRLNVRRHWYSLNRCIHLRSSHLEAKGRHTFGRTPLLTLRKAVTTADQQALVWKYLSYNLYRRCKQEMEGHAIMPIQGIPEPYEDKPFTYMPRVESTSPFKAPVHIDVGGVIYTSSLETLTKYPESKLGRMFSGDVPIVLDTLKQHYFIDRDGGMFRHILNFLRNQKLLLPEDFQYIDLLLQEAQFFELDYMIMALTHYKRQKEEAQQHVDVGNNEAIDMTSHDDYMQRLWTGYRPNDRERQNDLAARGERSAMRSRRAAPVDPIDRPSTSRDRPRSPTDEIFENINRQAALLYFTEKEIQEMLPDDIDYATLDDILFDLDLRLLLSYTVAELYAYAEELEKMYNSSMKFFKSGRRCKRPQEPVNHNYDFEDDDPNQCNVV</sequence>
<accession>A0A194QUL8</accession>
<evidence type="ECO:0000256" key="1">
    <source>
        <dbReference type="SAM" id="MobiDB-lite"/>
    </source>
</evidence>
<dbReference type="Gene3D" id="3.30.710.10">
    <property type="entry name" value="Potassium Channel Kv1.1, Chain A"/>
    <property type="match status" value="1"/>
</dbReference>
<dbReference type="EMBL" id="KQ461108">
    <property type="protein sequence ID" value="KPJ09223.1"/>
    <property type="molecule type" value="Genomic_DNA"/>
</dbReference>
<dbReference type="InParanoid" id="A0A194QUL8"/>
<gene>
    <name evidence="3" type="ORF">RR48_15364</name>
</gene>
<dbReference type="SMART" id="SM00225">
    <property type="entry name" value="BTB"/>
    <property type="match status" value="1"/>
</dbReference>